<evidence type="ECO:0000313" key="3">
    <source>
        <dbReference type="EMBL" id="XAY06974.1"/>
    </source>
</evidence>
<dbReference type="AlphaFoldDB" id="A0AAU7AZA0"/>
<feature type="compositionally biased region" description="Low complexity" evidence="1">
    <location>
        <begin position="28"/>
        <end position="48"/>
    </location>
</feature>
<feature type="region of interest" description="Disordered" evidence="1">
    <location>
        <begin position="25"/>
        <end position="48"/>
    </location>
</feature>
<dbReference type="KEGG" id="parq:DSM112329_03852"/>
<proteinExistence type="predicted"/>
<evidence type="ECO:0008006" key="4">
    <source>
        <dbReference type="Google" id="ProtNLM"/>
    </source>
</evidence>
<feature type="region of interest" description="Disordered" evidence="1">
    <location>
        <begin position="146"/>
        <end position="177"/>
    </location>
</feature>
<feature type="chain" id="PRO_5043817605" description="Secreted protein" evidence="2">
    <location>
        <begin position="22"/>
        <end position="285"/>
    </location>
</feature>
<protein>
    <recommendedName>
        <fullName evidence="4">Secreted protein</fullName>
    </recommendedName>
</protein>
<evidence type="ECO:0000256" key="1">
    <source>
        <dbReference type="SAM" id="MobiDB-lite"/>
    </source>
</evidence>
<feature type="signal peptide" evidence="2">
    <location>
        <begin position="1"/>
        <end position="21"/>
    </location>
</feature>
<name>A0AAU7AZA0_9ACTN</name>
<dbReference type="RefSeq" id="WP_354698187.1">
    <property type="nucleotide sequence ID" value="NZ_CP114014.1"/>
</dbReference>
<keyword evidence="2" id="KW-0732">Signal</keyword>
<evidence type="ECO:0000256" key="2">
    <source>
        <dbReference type="SAM" id="SignalP"/>
    </source>
</evidence>
<accession>A0AAU7AZA0</accession>
<organism evidence="3">
    <name type="scientific">Paraconexibacter sp. AEG42_29</name>
    <dbReference type="NCBI Taxonomy" id="2997339"/>
    <lineage>
        <taxon>Bacteria</taxon>
        <taxon>Bacillati</taxon>
        <taxon>Actinomycetota</taxon>
        <taxon>Thermoleophilia</taxon>
        <taxon>Solirubrobacterales</taxon>
        <taxon>Paraconexibacteraceae</taxon>
        <taxon>Paraconexibacter</taxon>
    </lineage>
</organism>
<dbReference type="EMBL" id="CP114014">
    <property type="protein sequence ID" value="XAY06974.1"/>
    <property type="molecule type" value="Genomic_DNA"/>
</dbReference>
<dbReference type="PROSITE" id="PS51257">
    <property type="entry name" value="PROKAR_LIPOPROTEIN"/>
    <property type="match status" value="1"/>
</dbReference>
<sequence>MRSAFRPVVCGTVLSCCLALAACGGDDSSSPGSSTTTPATSSSTSTAAAAAATAPTVAGVLSCLQSAGVKAETQTSVDDSEYVGIDYGSDRTTIYVEPDAEAAELKASLGEQYGQVVREGNVVAVIDPAGTDDQDAVEACIKPGASAPAAATAPSTAASDTDEAAAAGTDDDPASASTTLEEPYAVGALAADFPTDEQLRRCLLASGVPARDKGATKTAGTVEIAHPDDTLTSISFETNEGEAKAVEAAVQEFGKVLRIGTIVAVMAPAGEKYAPAIEDCVQGGE</sequence>
<gene>
    <name evidence="3" type="ORF">DSM112329_03852</name>
</gene>
<reference evidence="3" key="1">
    <citation type="submission" date="2022-12" db="EMBL/GenBank/DDBJ databases">
        <title>Paraconexibacter alkalitolerans sp. nov. and Baekduia alba sp. nov., isolated from soil and emended description of the genera Paraconexibacter (Chun et al., 2020) and Baekduia (An et al., 2020).</title>
        <authorList>
            <person name="Vieira S."/>
            <person name="Huber K.J."/>
            <person name="Geppert A."/>
            <person name="Wolf J."/>
            <person name="Neumann-Schaal M."/>
            <person name="Muesken M."/>
            <person name="Overmann J."/>
        </authorList>
    </citation>
    <scope>NUCLEOTIDE SEQUENCE</scope>
    <source>
        <strain evidence="3">AEG42_29</strain>
    </source>
</reference>